<evidence type="ECO:0000313" key="1">
    <source>
        <dbReference type="EMBL" id="KKM04603.1"/>
    </source>
</evidence>
<sequence>MLIYYVTNRKVCNHWTQTSNMNKQLITTEMENNPHYVFFAKNVVKSPTFGLLMNRK</sequence>
<accession>A0A0F9K077</accession>
<proteinExistence type="predicted"/>
<comment type="caution">
    <text evidence="1">The sequence shown here is derived from an EMBL/GenBank/DDBJ whole genome shotgun (WGS) entry which is preliminary data.</text>
</comment>
<name>A0A0F9K077_9ZZZZ</name>
<dbReference type="AlphaFoldDB" id="A0A0F9K077"/>
<organism evidence="1">
    <name type="scientific">marine sediment metagenome</name>
    <dbReference type="NCBI Taxonomy" id="412755"/>
    <lineage>
        <taxon>unclassified sequences</taxon>
        <taxon>metagenomes</taxon>
        <taxon>ecological metagenomes</taxon>
    </lineage>
</organism>
<reference evidence="1" key="1">
    <citation type="journal article" date="2015" name="Nature">
        <title>Complex archaea that bridge the gap between prokaryotes and eukaryotes.</title>
        <authorList>
            <person name="Spang A."/>
            <person name="Saw J.H."/>
            <person name="Jorgensen S.L."/>
            <person name="Zaremba-Niedzwiedzka K."/>
            <person name="Martijn J."/>
            <person name="Lind A.E."/>
            <person name="van Eijk R."/>
            <person name="Schleper C."/>
            <person name="Guy L."/>
            <person name="Ettema T.J."/>
        </authorList>
    </citation>
    <scope>NUCLEOTIDE SEQUENCE</scope>
</reference>
<protein>
    <submittedName>
        <fullName evidence="1">Uncharacterized protein</fullName>
    </submittedName>
</protein>
<gene>
    <name evidence="1" type="ORF">LCGC14_1762570</name>
</gene>
<dbReference type="EMBL" id="LAZR01016416">
    <property type="protein sequence ID" value="KKM04603.1"/>
    <property type="molecule type" value="Genomic_DNA"/>
</dbReference>